<dbReference type="SUPFAM" id="SSF82199">
    <property type="entry name" value="SET domain"/>
    <property type="match status" value="1"/>
</dbReference>
<evidence type="ECO:0008006" key="2">
    <source>
        <dbReference type="Google" id="ProtNLM"/>
    </source>
</evidence>
<proteinExistence type="predicted"/>
<sequence>MNFSVLHAQPAHKCTSASLPPGRYHLLVHHLITAATGGKRQGHSGQATSPSGARQLLALLEEDFKAECHATLHTNGVRGLRATSATRTSPVVKLPTSATLAVPLDALGGQYLTTIDRQLGPLPAALMDLLTGRAPGCYAVPGLEYLQLAALLLWIKNGHGVQVEATQTVFAWQQYIAHVLPTMSDLTCLLTFNDQEVAQLQDSELKGEATRQRAWAIELHKAWLAPLGLAFGINDSLWALGQVRSRSFEFGLRSGVRVFLIAPFMDLANHCHRNFNCEPVMEEGNGRVILQPTKSIFVGDEILINYSGESSSSNVDLLTNYGFIQPGNPYDTVPLITSQMQLRNLPPIELNGARAATDFLIARLKAARQRGQQAFPVEHSTTPATVRILCALNSLQAAAMLQHQHLQAKAEFQSRRLERGSIDWPEAWLCQVNNIMSAKDGLGATSMKKDAALLLGKPYQLEEASLGGKDVSQKIGTSSDGEVLCNRFADDNNIGARRKHAIVTARLERKAIYAHVANILKAVRHS</sequence>
<dbReference type="AlphaFoldDB" id="A0A7S3VM21"/>
<dbReference type="GO" id="GO:0016279">
    <property type="term" value="F:protein-lysine N-methyltransferase activity"/>
    <property type="evidence" value="ECO:0007669"/>
    <property type="project" value="TreeGrafter"/>
</dbReference>
<gene>
    <name evidence="1" type="ORF">DTER00134_LOCUS9959</name>
</gene>
<protein>
    <recommendedName>
        <fullName evidence="2">SET domain-containing protein</fullName>
    </recommendedName>
</protein>
<dbReference type="PANTHER" id="PTHR13271">
    <property type="entry name" value="UNCHARACTERIZED PUTATIVE METHYLTRANSFERASE"/>
    <property type="match status" value="1"/>
</dbReference>
<name>A0A7S3VM21_DUNTE</name>
<evidence type="ECO:0000313" key="1">
    <source>
        <dbReference type="EMBL" id="CAE0494886.1"/>
    </source>
</evidence>
<reference evidence="1" key="1">
    <citation type="submission" date="2021-01" db="EMBL/GenBank/DDBJ databases">
        <authorList>
            <person name="Corre E."/>
            <person name="Pelletier E."/>
            <person name="Niang G."/>
            <person name="Scheremetjew M."/>
            <person name="Finn R."/>
            <person name="Kale V."/>
            <person name="Holt S."/>
            <person name="Cochrane G."/>
            <person name="Meng A."/>
            <person name="Brown T."/>
            <person name="Cohen L."/>
        </authorList>
    </citation>
    <scope>NUCLEOTIDE SEQUENCE</scope>
    <source>
        <strain evidence="1">CCMP1320</strain>
    </source>
</reference>
<dbReference type="PANTHER" id="PTHR13271:SF137">
    <property type="entry name" value="SET DOMAIN-CONTAINING PROTEIN"/>
    <property type="match status" value="1"/>
</dbReference>
<dbReference type="InterPro" id="IPR050600">
    <property type="entry name" value="SETD3_SETD6_MTase"/>
</dbReference>
<organism evidence="1">
    <name type="scientific">Dunaliella tertiolecta</name>
    <name type="common">Green alga</name>
    <dbReference type="NCBI Taxonomy" id="3047"/>
    <lineage>
        <taxon>Eukaryota</taxon>
        <taxon>Viridiplantae</taxon>
        <taxon>Chlorophyta</taxon>
        <taxon>core chlorophytes</taxon>
        <taxon>Chlorophyceae</taxon>
        <taxon>CS clade</taxon>
        <taxon>Chlamydomonadales</taxon>
        <taxon>Dunaliellaceae</taxon>
        <taxon>Dunaliella</taxon>
    </lineage>
</organism>
<dbReference type="Gene3D" id="3.90.1410.10">
    <property type="entry name" value="set domain protein methyltransferase, domain 1"/>
    <property type="match status" value="1"/>
</dbReference>
<dbReference type="EMBL" id="HBIP01016964">
    <property type="protein sequence ID" value="CAE0494886.1"/>
    <property type="molecule type" value="Transcribed_RNA"/>
</dbReference>
<accession>A0A7S3VM21</accession>
<dbReference type="InterPro" id="IPR046341">
    <property type="entry name" value="SET_dom_sf"/>
</dbReference>
<dbReference type="CDD" id="cd10527">
    <property type="entry name" value="SET_LSMT"/>
    <property type="match status" value="1"/>
</dbReference>